<feature type="domain" description="Calcineurin-like phosphoesterase" evidence="1">
    <location>
        <begin position="5"/>
        <end position="149"/>
    </location>
</feature>
<evidence type="ECO:0000259" key="1">
    <source>
        <dbReference type="Pfam" id="PF00149"/>
    </source>
</evidence>
<dbReference type="Gene3D" id="3.60.21.10">
    <property type="match status" value="1"/>
</dbReference>
<protein>
    <submittedName>
        <fullName evidence="2">Phosphoesterase</fullName>
    </submittedName>
</protein>
<reference evidence="2" key="1">
    <citation type="journal article" date="2015" name="Front. Microbiol.">
        <title>Combining genomic sequencing methods to explore viral diversity and reveal potential virus-host interactions.</title>
        <authorList>
            <person name="Chow C.E."/>
            <person name="Winget D.M."/>
            <person name="White R.A.III."/>
            <person name="Hallam S.J."/>
            <person name="Suttle C.A."/>
        </authorList>
    </citation>
    <scope>NUCLEOTIDE SEQUENCE</scope>
    <source>
        <strain evidence="2">Oxic1_2</strain>
    </source>
</reference>
<dbReference type="EMBL" id="KR029597">
    <property type="protein sequence ID" value="AKH47736.1"/>
    <property type="molecule type" value="Genomic_DNA"/>
</dbReference>
<sequence>MLRKSILVISDQHAPYHHIDTLDFLKAIKQKYKPDCVVNIGDEMDWHSISFHDSHPGLYSPSHELVVARKFLQDLEKLFPKQHIMDSNHGSLVFRKATKYGLPHEIFKSYNDMLGVGKGWTWHDDLIIKASNGQNIYFCHGKFKDVLKVAQQYGMCTVQGHYHTSFKIDYWSNPNELLWGMQVGCLINMKSLAFEYNKLQKSRPVIGTGVIIDGLPILIPMVLDKNGRWNRKIT</sequence>
<organism evidence="2">
    <name type="scientific">uncultured marine virus</name>
    <dbReference type="NCBI Taxonomy" id="186617"/>
    <lineage>
        <taxon>Viruses</taxon>
        <taxon>environmental samples</taxon>
    </lineage>
</organism>
<accession>A0A0F7L9G0</accession>
<dbReference type="SUPFAM" id="SSF56300">
    <property type="entry name" value="Metallo-dependent phosphatases"/>
    <property type="match status" value="1"/>
</dbReference>
<proteinExistence type="predicted"/>
<dbReference type="InterPro" id="IPR004843">
    <property type="entry name" value="Calcineurin-like_PHP"/>
</dbReference>
<dbReference type="InterPro" id="IPR029052">
    <property type="entry name" value="Metallo-depent_PP-like"/>
</dbReference>
<reference evidence="2" key="2">
    <citation type="submission" date="2015-03" db="EMBL/GenBank/DDBJ databases">
        <authorList>
            <person name="Chow C.-E.T."/>
            <person name="Winget D.M."/>
            <person name="White R.A.III."/>
            <person name="Hallam S.J."/>
            <person name="Suttle C.A."/>
        </authorList>
    </citation>
    <scope>NUCLEOTIDE SEQUENCE</scope>
    <source>
        <strain evidence="2">Oxic1_2</strain>
    </source>
</reference>
<name>A0A0F7L9G0_9VIRU</name>
<evidence type="ECO:0000313" key="2">
    <source>
        <dbReference type="EMBL" id="AKH47736.1"/>
    </source>
</evidence>
<dbReference type="Pfam" id="PF00149">
    <property type="entry name" value="Metallophos"/>
    <property type="match status" value="1"/>
</dbReference>